<comment type="caution">
    <text evidence="1">The sequence shown here is derived from an EMBL/GenBank/DDBJ whole genome shotgun (WGS) entry which is preliminary data.</text>
</comment>
<protein>
    <submittedName>
        <fullName evidence="1">Uncharacterized protein</fullName>
    </submittedName>
</protein>
<dbReference type="Proteomes" id="UP001227268">
    <property type="component" value="Unassembled WGS sequence"/>
</dbReference>
<gene>
    <name evidence="1" type="ORF">QFC21_006979</name>
</gene>
<name>A0ACC2UZ44_9TREE</name>
<evidence type="ECO:0000313" key="1">
    <source>
        <dbReference type="EMBL" id="KAJ9092113.1"/>
    </source>
</evidence>
<reference evidence="1" key="1">
    <citation type="submission" date="2023-04" db="EMBL/GenBank/DDBJ databases">
        <title>Draft Genome sequencing of Naganishia species isolated from polar environments using Oxford Nanopore Technology.</title>
        <authorList>
            <person name="Leo P."/>
            <person name="Venkateswaran K."/>
        </authorList>
    </citation>
    <scope>NUCLEOTIDE SEQUENCE</scope>
    <source>
        <strain evidence="1">MNA-CCFEE 5423</strain>
    </source>
</reference>
<accession>A0ACC2UZ44</accession>
<evidence type="ECO:0000313" key="2">
    <source>
        <dbReference type="Proteomes" id="UP001227268"/>
    </source>
</evidence>
<keyword evidence="2" id="KW-1185">Reference proteome</keyword>
<sequence length="294" mass="32475">MVDSMKKVMASLRGTSSQYSSAAGNDQEGLLQHGGSEYPSVGTGYSVYPPTASSHNPFSAAEATSNLHDNRPRAQSIAQDSNEFNGSLLVTYSRADTLSDNGIQNQETCVNPWSASLEGKSIPAATPQQCFHVEKSTKAQATTVIRFTTSDNAKVEIHVTVDWDNFVSHFESSILSERENLEAGKWVWMWKPREREQEFDLWMEEGSAHATDGASLGNAYRVAIVAFAPKALFKKVKHVASDQLNAHGRYTFNGGDKLGDIWYNTTGDRALERDVFSPKSRGQYFSRLVHLDRG</sequence>
<dbReference type="EMBL" id="JASBWT010000042">
    <property type="protein sequence ID" value="KAJ9092113.1"/>
    <property type="molecule type" value="Genomic_DNA"/>
</dbReference>
<proteinExistence type="predicted"/>
<organism evidence="1 2">
    <name type="scientific">Naganishia friedmannii</name>
    <dbReference type="NCBI Taxonomy" id="89922"/>
    <lineage>
        <taxon>Eukaryota</taxon>
        <taxon>Fungi</taxon>
        <taxon>Dikarya</taxon>
        <taxon>Basidiomycota</taxon>
        <taxon>Agaricomycotina</taxon>
        <taxon>Tremellomycetes</taxon>
        <taxon>Filobasidiales</taxon>
        <taxon>Filobasidiaceae</taxon>
        <taxon>Naganishia</taxon>
    </lineage>
</organism>